<dbReference type="STRING" id="1316936.K678_17296"/>
<feature type="domain" description="HTH cro/C1-type" evidence="1">
    <location>
        <begin position="21"/>
        <end position="52"/>
    </location>
</feature>
<dbReference type="RefSeq" id="WP_021133732.1">
    <property type="nucleotide sequence ID" value="NZ_AQPH01000133.1"/>
</dbReference>
<dbReference type="AlphaFoldDB" id="S9TNP1"/>
<dbReference type="InterPro" id="IPR010982">
    <property type="entry name" value="Lambda_DNA-bd_dom_sf"/>
</dbReference>
<name>S9TNP1_MAGFU</name>
<sequence>MSAAVPAVEALAAMRALRLDLRQRRIAAGISQAELARRLGISRETLVRRESNAVLDIRLVDVLLWVAALGGEAGVTWHVTSAEG</sequence>
<evidence type="ECO:0000259" key="1">
    <source>
        <dbReference type="PROSITE" id="PS50943"/>
    </source>
</evidence>
<dbReference type="SUPFAM" id="SSF47413">
    <property type="entry name" value="lambda repressor-like DNA-binding domains"/>
    <property type="match status" value="1"/>
</dbReference>
<evidence type="ECO:0000313" key="3">
    <source>
        <dbReference type="Proteomes" id="UP000015350"/>
    </source>
</evidence>
<organism evidence="2 3">
    <name type="scientific">Magnetospirillum fulvum MGU-K5</name>
    <dbReference type="NCBI Taxonomy" id="1316936"/>
    <lineage>
        <taxon>Bacteria</taxon>
        <taxon>Pseudomonadati</taxon>
        <taxon>Pseudomonadota</taxon>
        <taxon>Alphaproteobacteria</taxon>
        <taxon>Rhodospirillales</taxon>
        <taxon>Rhodospirillaceae</taxon>
        <taxon>Magnetospirillum</taxon>
    </lineage>
</organism>
<dbReference type="InterPro" id="IPR001387">
    <property type="entry name" value="Cro/C1-type_HTH"/>
</dbReference>
<dbReference type="Gene3D" id="1.10.260.40">
    <property type="entry name" value="lambda repressor-like DNA-binding domains"/>
    <property type="match status" value="1"/>
</dbReference>
<proteinExistence type="predicted"/>
<dbReference type="EMBL" id="AQPH01000133">
    <property type="protein sequence ID" value="EPY00205.1"/>
    <property type="molecule type" value="Genomic_DNA"/>
</dbReference>
<dbReference type="SMART" id="SM00530">
    <property type="entry name" value="HTH_XRE"/>
    <property type="match status" value="1"/>
</dbReference>
<evidence type="ECO:0000313" key="2">
    <source>
        <dbReference type="EMBL" id="EPY00205.1"/>
    </source>
</evidence>
<dbReference type="Proteomes" id="UP000015350">
    <property type="component" value="Unassembled WGS sequence"/>
</dbReference>
<dbReference type="CDD" id="cd00093">
    <property type="entry name" value="HTH_XRE"/>
    <property type="match status" value="1"/>
</dbReference>
<reference evidence="2 3" key="1">
    <citation type="submission" date="2013-04" db="EMBL/GenBank/DDBJ databases">
        <authorList>
            <person name="Kuznetsov B."/>
            <person name="Ivanovsky R."/>
        </authorList>
    </citation>
    <scope>NUCLEOTIDE SEQUENCE [LARGE SCALE GENOMIC DNA]</scope>
    <source>
        <strain evidence="2 3">MGU-K5</strain>
    </source>
</reference>
<dbReference type="PROSITE" id="PS50943">
    <property type="entry name" value="HTH_CROC1"/>
    <property type="match status" value="1"/>
</dbReference>
<comment type="caution">
    <text evidence="2">The sequence shown here is derived from an EMBL/GenBank/DDBJ whole genome shotgun (WGS) entry which is preliminary data.</text>
</comment>
<protein>
    <recommendedName>
        <fullName evidence="1">HTH cro/C1-type domain-containing protein</fullName>
    </recommendedName>
</protein>
<accession>S9TNP1</accession>
<dbReference type="GO" id="GO:0003677">
    <property type="term" value="F:DNA binding"/>
    <property type="evidence" value="ECO:0007669"/>
    <property type="project" value="InterPro"/>
</dbReference>
<dbReference type="Pfam" id="PF01381">
    <property type="entry name" value="HTH_3"/>
    <property type="match status" value="1"/>
</dbReference>
<gene>
    <name evidence="2" type="ORF">K678_17296</name>
</gene>